<keyword evidence="3" id="KW-1185">Reference proteome</keyword>
<proteinExistence type="predicted"/>
<protein>
    <submittedName>
        <fullName evidence="2">Uncharacterized protein</fullName>
    </submittedName>
</protein>
<name>A0ABD5WRP3_9EURY</name>
<accession>A0ABD5WRP3</accession>
<dbReference type="RefSeq" id="WP_276239298.1">
    <property type="nucleotide sequence ID" value="NZ_CP119989.1"/>
</dbReference>
<dbReference type="Proteomes" id="UP001596388">
    <property type="component" value="Unassembled WGS sequence"/>
</dbReference>
<dbReference type="GeneID" id="79269890"/>
<sequence length="69" mass="7355">MSLQTTIDSYSGAMASGAVDGWAPDERTALTASPSDPRRNAAPFVEAAESGAEAEQFTTFGFVEYRPHE</sequence>
<comment type="caution">
    <text evidence="2">The sequence shown here is derived from an EMBL/GenBank/DDBJ whole genome shotgun (WGS) entry which is preliminary data.</text>
</comment>
<dbReference type="EMBL" id="JBHTAG010000002">
    <property type="protein sequence ID" value="MFC7096224.1"/>
    <property type="molecule type" value="Genomic_DNA"/>
</dbReference>
<feature type="region of interest" description="Disordered" evidence="1">
    <location>
        <begin position="15"/>
        <end position="40"/>
    </location>
</feature>
<reference evidence="2 3" key="1">
    <citation type="journal article" date="2019" name="Int. J. Syst. Evol. Microbiol.">
        <title>The Global Catalogue of Microorganisms (GCM) 10K type strain sequencing project: providing services to taxonomists for standard genome sequencing and annotation.</title>
        <authorList>
            <consortium name="The Broad Institute Genomics Platform"/>
            <consortium name="The Broad Institute Genome Sequencing Center for Infectious Disease"/>
            <person name="Wu L."/>
            <person name="Ma J."/>
        </authorList>
    </citation>
    <scope>NUCLEOTIDE SEQUENCE [LARGE SCALE GENOMIC DNA]</scope>
    <source>
        <strain evidence="2 3">DT55</strain>
    </source>
</reference>
<evidence type="ECO:0000256" key="1">
    <source>
        <dbReference type="SAM" id="MobiDB-lite"/>
    </source>
</evidence>
<dbReference type="AlphaFoldDB" id="A0ABD5WRP3"/>
<organism evidence="2 3">
    <name type="scientific">Halobaculum marinum</name>
    <dbReference type="NCBI Taxonomy" id="3031996"/>
    <lineage>
        <taxon>Archaea</taxon>
        <taxon>Methanobacteriati</taxon>
        <taxon>Methanobacteriota</taxon>
        <taxon>Stenosarchaea group</taxon>
        <taxon>Halobacteria</taxon>
        <taxon>Halobacteriales</taxon>
        <taxon>Haloferacaceae</taxon>
        <taxon>Halobaculum</taxon>
    </lineage>
</organism>
<evidence type="ECO:0000313" key="3">
    <source>
        <dbReference type="Proteomes" id="UP001596388"/>
    </source>
</evidence>
<evidence type="ECO:0000313" key="2">
    <source>
        <dbReference type="EMBL" id="MFC7096224.1"/>
    </source>
</evidence>
<gene>
    <name evidence="2" type="ORF">ACFQKD_02815</name>
</gene>